<name>A0A318I3W3_9BACT</name>
<dbReference type="Gene3D" id="3.40.50.300">
    <property type="entry name" value="P-loop containing nucleotide triphosphate hydrolases"/>
    <property type="match status" value="1"/>
</dbReference>
<dbReference type="Proteomes" id="UP000248314">
    <property type="component" value="Unassembled WGS sequence"/>
</dbReference>
<sequence>MPSITLNNLSVGYLRGRRSPISVLTHINATLQSGRLTCLVGANGIGKSTLLRTLAAFQPPLAGQMFYHQDDNHAPTSLTSLSQTQLARVISVVLTTKTSVENLTVQQVVALGRSPYTNIWGTLRADDHRKVQWAMHAVGITALQNRMVQTLSDGERQKMMIAKALAQDTPVMLLDEPTAFLDYKSKVEMMTLLSALAHETNKMVLLSTHDLEQAVHTADALWVVTKGQVQHANPQDTTTNHTNLLAHLQVLEKRYLTNQLGQQHMAFCTEGQDESPEQAQLTLASTTDYRQRTQALLQLLGEELAAVNSL</sequence>
<evidence type="ECO:0000256" key="7">
    <source>
        <dbReference type="ARBA" id="ARBA00023004"/>
    </source>
</evidence>
<organism evidence="11 12">
    <name type="scientific">Hoylesella shahii DSM 15611 = JCM 12083</name>
    <dbReference type="NCBI Taxonomy" id="1122991"/>
    <lineage>
        <taxon>Bacteria</taxon>
        <taxon>Pseudomonadati</taxon>
        <taxon>Bacteroidota</taxon>
        <taxon>Bacteroidia</taxon>
        <taxon>Bacteroidales</taxon>
        <taxon>Prevotellaceae</taxon>
        <taxon>Hoylesella</taxon>
    </lineage>
</organism>
<evidence type="ECO:0000313" key="12">
    <source>
        <dbReference type="Proteomes" id="UP000248314"/>
    </source>
</evidence>
<proteinExistence type="predicted"/>
<keyword evidence="3" id="KW-1003">Cell membrane</keyword>
<keyword evidence="12" id="KW-1185">Reference proteome</keyword>
<evidence type="ECO:0000256" key="1">
    <source>
        <dbReference type="ARBA" id="ARBA00004202"/>
    </source>
</evidence>
<dbReference type="STRING" id="1122991.GCA_000613445_00458"/>
<evidence type="ECO:0000256" key="3">
    <source>
        <dbReference type="ARBA" id="ARBA00022475"/>
    </source>
</evidence>
<dbReference type="SMART" id="SM00382">
    <property type="entry name" value="AAA"/>
    <property type="match status" value="1"/>
</dbReference>
<dbReference type="EMBL" id="QJJX01000004">
    <property type="protein sequence ID" value="PXX23890.1"/>
    <property type="molecule type" value="Genomic_DNA"/>
</dbReference>
<dbReference type="PANTHER" id="PTHR42771">
    <property type="entry name" value="IRON(3+)-HYDROXAMATE IMPORT ATP-BINDING PROTEIN FHUC"/>
    <property type="match status" value="1"/>
</dbReference>
<feature type="domain" description="ABC transporter" evidence="10">
    <location>
        <begin position="4"/>
        <end position="251"/>
    </location>
</feature>
<dbReference type="GO" id="GO:0006826">
    <property type="term" value="P:iron ion transport"/>
    <property type="evidence" value="ECO:0007669"/>
    <property type="project" value="UniProtKB-KW"/>
</dbReference>
<dbReference type="OrthoDB" id="9787851at2"/>
<keyword evidence="6 11" id="KW-0067">ATP-binding</keyword>
<accession>A0A318I3W3</accession>
<dbReference type="GO" id="GO:0005524">
    <property type="term" value="F:ATP binding"/>
    <property type="evidence" value="ECO:0007669"/>
    <property type="project" value="UniProtKB-KW"/>
</dbReference>
<evidence type="ECO:0000256" key="8">
    <source>
        <dbReference type="ARBA" id="ARBA00023065"/>
    </source>
</evidence>
<evidence type="ECO:0000259" key="10">
    <source>
        <dbReference type="PROSITE" id="PS50893"/>
    </source>
</evidence>
<keyword evidence="7" id="KW-0408">Iron</keyword>
<keyword evidence="9" id="KW-0472">Membrane</keyword>
<evidence type="ECO:0000256" key="5">
    <source>
        <dbReference type="ARBA" id="ARBA00022741"/>
    </source>
</evidence>
<comment type="subcellular location">
    <subcellularLocation>
        <location evidence="1">Cell membrane</location>
        <topology evidence="1">Peripheral membrane protein</topology>
    </subcellularLocation>
</comment>
<dbReference type="RefSeq" id="WP_025817366.1">
    <property type="nucleotide sequence ID" value="NZ_BAIZ01000057.1"/>
</dbReference>
<keyword evidence="5" id="KW-0547">Nucleotide-binding</keyword>
<reference evidence="11 12" key="1">
    <citation type="submission" date="2018-05" db="EMBL/GenBank/DDBJ databases">
        <title>Genomic Encyclopedia of Type Strains, Phase I: the one thousand microbial genomes (KMG-I) project.</title>
        <authorList>
            <person name="Kyrpides N."/>
        </authorList>
    </citation>
    <scope>NUCLEOTIDE SEQUENCE [LARGE SCALE GENOMIC DNA]</scope>
    <source>
        <strain evidence="11 12">DSM 15611</strain>
    </source>
</reference>
<dbReference type="GO" id="GO:0005886">
    <property type="term" value="C:plasma membrane"/>
    <property type="evidence" value="ECO:0007669"/>
    <property type="project" value="UniProtKB-SubCell"/>
</dbReference>
<evidence type="ECO:0000313" key="11">
    <source>
        <dbReference type="EMBL" id="PXX23890.1"/>
    </source>
</evidence>
<dbReference type="SUPFAM" id="SSF52540">
    <property type="entry name" value="P-loop containing nucleoside triphosphate hydrolases"/>
    <property type="match status" value="1"/>
</dbReference>
<gene>
    <name evidence="11" type="ORF">EJ73_00485</name>
</gene>
<evidence type="ECO:0000256" key="9">
    <source>
        <dbReference type="ARBA" id="ARBA00023136"/>
    </source>
</evidence>
<dbReference type="InterPro" id="IPR003439">
    <property type="entry name" value="ABC_transporter-like_ATP-bd"/>
</dbReference>
<dbReference type="PANTHER" id="PTHR42771:SF12">
    <property type="entry name" value="FE(3+) DICITRATE TRANSPORT ATP-BINDING PROTEIN FECE-RELATED"/>
    <property type="match status" value="1"/>
</dbReference>
<keyword evidence="2" id="KW-0813">Transport</keyword>
<keyword evidence="4" id="KW-0410">Iron transport</keyword>
<dbReference type="Pfam" id="PF00005">
    <property type="entry name" value="ABC_tran"/>
    <property type="match status" value="1"/>
</dbReference>
<evidence type="ECO:0000256" key="4">
    <source>
        <dbReference type="ARBA" id="ARBA00022496"/>
    </source>
</evidence>
<comment type="caution">
    <text evidence="11">The sequence shown here is derived from an EMBL/GenBank/DDBJ whole genome shotgun (WGS) entry which is preliminary data.</text>
</comment>
<keyword evidence="8" id="KW-0406">Ion transport</keyword>
<dbReference type="InterPro" id="IPR051535">
    <property type="entry name" value="Siderophore_ABC-ATPase"/>
</dbReference>
<dbReference type="InterPro" id="IPR027417">
    <property type="entry name" value="P-loop_NTPase"/>
</dbReference>
<evidence type="ECO:0000256" key="6">
    <source>
        <dbReference type="ARBA" id="ARBA00022840"/>
    </source>
</evidence>
<dbReference type="GO" id="GO:0016887">
    <property type="term" value="F:ATP hydrolysis activity"/>
    <property type="evidence" value="ECO:0007669"/>
    <property type="project" value="InterPro"/>
</dbReference>
<dbReference type="AlphaFoldDB" id="A0A318I3W3"/>
<evidence type="ECO:0000256" key="2">
    <source>
        <dbReference type="ARBA" id="ARBA00022448"/>
    </source>
</evidence>
<dbReference type="InterPro" id="IPR003593">
    <property type="entry name" value="AAA+_ATPase"/>
</dbReference>
<dbReference type="PROSITE" id="PS50893">
    <property type="entry name" value="ABC_TRANSPORTER_2"/>
    <property type="match status" value="1"/>
</dbReference>
<protein>
    <submittedName>
        <fullName evidence="11">Iron complex transport system ATP-binding protein</fullName>
    </submittedName>
</protein>
<dbReference type="CDD" id="cd03214">
    <property type="entry name" value="ABC_Iron-Siderophores_B12_Hemin"/>
    <property type="match status" value="1"/>
</dbReference>